<accession>A0ABS7PQD0</accession>
<organism evidence="1 2">
    <name type="scientific">Sphingomonas colocasiae</name>
    <dbReference type="NCBI Taxonomy" id="1848973"/>
    <lineage>
        <taxon>Bacteria</taxon>
        <taxon>Pseudomonadati</taxon>
        <taxon>Pseudomonadota</taxon>
        <taxon>Alphaproteobacteria</taxon>
        <taxon>Sphingomonadales</taxon>
        <taxon>Sphingomonadaceae</taxon>
        <taxon>Sphingomonas</taxon>
    </lineage>
</organism>
<dbReference type="RefSeq" id="WP_222990640.1">
    <property type="nucleotide sequence ID" value="NZ_JAINVV010000006.1"/>
</dbReference>
<sequence length="55" mass="5871">MSDGKDEDALLAEMLALAERLEKSGDALLAGQYAYLRARVAALIELRSFGAEVSA</sequence>
<reference evidence="1 2" key="1">
    <citation type="submission" date="2021-08" db="EMBL/GenBank/DDBJ databases">
        <authorList>
            <person name="Tuo L."/>
        </authorList>
    </citation>
    <scope>NUCLEOTIDE SEQUENCE [LARGE SCALE GENOMIC DNA]</scope>
    <source>
        <strain evidence="1 2">JCM 31229</strain>
    </source>
</reference>
<dbReference type="EMBL" id="JAINVV010000006">
    <property type="protein sequence ID" value="MBY8823540.1"/>
    <property type="molecule type" value="Genomic_DNA"/>
</dbReference>
<protein>
    <submittedName>
        <fullName evidence="1">Uncharacterized protein</fullName>
    </submittedName>
</protein>
<evidence type="ECO:0000313" key="2">
    <source>
        <dbReference type="Proteomes" id="UP000706039"/>
    </source>
</evidence>
<dbReference type="Proteomes" id="UP000706039">
    <property type="component" value="Unassembled WGS sequence"/>
</dbReference>
<comment type="caution">
    <text evidence="1">The sequence shown here is derived from an EMBL/GenBank/DDBJ whole genome shotgun (WGS) entry which is preliminary data.</text>
</comment>
<proteinExistence type="predicted"/>
<name>A0ABS7PQD0_9SPHN</name>
<keyword evidence="2" id="KW-1185">Reference proteome</keyword>
<evidence type="ECO:0000313" key="1">
    <source>
        <dbReference type="EMBL" id="MBY8823540.1"/>
    </source>
</evidence>
<gene>
    <name evidence="1" type="ORF">K7G82_14645</name>
</gene>